<dbReference type="eggNOG" id="COG2226">
    <property type="taxonomic scope" value="Bacteria"/>
</dbReference>
<dbReference type="RefSeq" id="WP_023791518.1">
    <property type="nucleotide sequence ID" value="NC_023003.1"/>
</dbReference>
<evidence type="ECO:0000259" key="1">
    <source>
        <dbReference type="Pfam" id="PF13649"/>
    </source>
</evidence>
<dbReference type="Pfam" id="PF13649">
    <property type="entry name" value="Methyltransf_25"/>
    <property type="match status" value="1"/>
</dbReference>
<accession>V6DFS3</accession>
<sequence>MSNQIYAYGKLCTLFYNATKTYAPEKEVNFYASFMNKNSRVLEAMSGSGRLQIPLIQLGFTVDGVDNSSVMLNSCRARCADLKLSPEIYEQSLENLDLPHKYQTVTIAVGSFQLIVDRKNALKSLQNIRFHMKDNGDLLIDIFVPDQNIDNRSIRIARVDDNTIIRLITRYVFNNQEKIADAFCLYELIKNGVIEEQENELMQVTWYSDNELKQLLNQAGFEVVKIYEETFRSSGPSRIVHAKPNL</sequence>
<dbReference type="GO" id="GO:0032259">
    <property type="term" value="P:methylation"/>
    <property type="evidence" value="ECO:0007669"/>
    <property type="project" value="UniProtKB-KW"/>
</dbReference>
<evidence type="ECO:0000313" key="2">
    <source>
        <dbReference type="EMBL" id="CDK30420.1"/>
    </source>
</evidence>
<dbReference type="HOGENOM" id="CLU_069129_7_2_7"/>
<dbReference type="KEGG" id="dpb:BABL1_gene_597"/>
<keyword evidence="3" id="KW-1185">Reference proteome</keyword>
<gene>
    <name evidence="2" type="ORF">BABL1_gene_597</name>
</gene>
<feature type="domain" description="Methyltransferase" evidence="1">
    <location>
        <begin position="41"/>
        <end position="136"/>
    </location>
</feature>
<dbReference type="OrthoDB" id="9804312at2"/>
<dbReference type="Gene3D" id="2.20.25.110">
    <property type="entry name" value="S-adenosyl-L-methionine-dependent methyltransferases"/>
    <property type="match status" value="1"/>
</dbReference>
<keyword evidence="2" id="KW-0808">Transferase</keyword>
<dbReference type="EMBL" id="HG793133">
    <property type="protein sequence ID" value="CDK30420.1"/>
    <property type="molecule type" value="Genomic_DNA"/>
</dbReference>
<dbReference type="AlphaFoldDB" id="V6DFS3"/>
<proteinExistence type="predicted"/>
<keyword evidence="2" id="KW-0830">Ubiquinone</keyword>
<dbReference type="Gene3D" id="3.40.50.150">
    <property type="entry name" value="Vaccinia Virus protein VP39"/>
    <property type="match status" value="1"/>
</dbReference>
<dbReference type="Proteomes" id="UP000018769">
    <property type="component" value="Chromosome I"/>
</dbReference>
<dbReference type="GO" id="GO:0008168">
    <property type="term" value="F:methyltransferase activity"/>
    <property type="evidence" value="ECO:0007669"/>
    <property type="project" value="UniProtKB-KW"/>
</dbReference>
<evidence type="ECO:0000313" key="3">
    <source>
        <dbReference type="Proteomes" id="UP000018769"/>
    </source>
</evidence>
<reference evidence="2 3" key="1">
    <citation type="journal article" date="2015" name="Biol. Direct">
        <title>Babela massiliensis, a representative of a widespread bacterial phylum with unusual adaptations to parasitism in amoebae.</title>
        <authorList>
            <person name="Pagnier I."/>
            <person name="Yutin N."/>
            <person name="Croce O."/>
            <person name="Makarova K.S."/>
            <person name="Wolf Y.I."/>
            <person name="Benamar S."/>
            <person name="Raoult D."/>
            <person name="Koonin E.V."/>
            <person name="La Scola B."/>
        </authorList>
    </citation>
    <scope>NUCLEOTIDE SEQUENCE [LARGE SCALE GENOMIC DNA]</scope>
    <source>
        <strain evidence="3">BABL1</strain>
    </source>
</reference>
<dbReference type="CDD" id="cd02440">
    <property type="entry name" value="AdoMet_MTases"/>
    <property type="match status" value="1"/>
</dbReference>
<keyword evidence="2" id="KW-0489">Methyltransferase</keyword>
<dbReference type="SUPFAM" id="SSF53335">
    <property type="entry name" value="S-adenosyl-L-methionine-dependent methyltransferases"/>
    <property type="match status" value="1"/>
</dbReference>
<organism evidence="2 3">
    <name type="scientific">Candidatus Babela massiliensis</name>
    <dbReference type="NCBI Taxonomy" id="673862"/>
    <lineage>
        <taxon>Bacteria</taxon>
        <taxon>Candidatus Babelota</taxon>
        <taxon>Candidatus Babeliae</taxon>
        <taxon>Candidatus Babeliales</taxon>
        <taxon>Candidatus Babeliaceae</taxon>
        <taxon>Candidatus Babela</taxon>
    </lineage>
</organism>
<dbReference type="InterPro" id="IPR029063">
    <property type="entry name" value="SAM-dependent_MTases_sf"/>
</dbReference>
<dbReference type="InterPro" id="IPR041698">
    <property type="entry name" value="Methyltransf_25"/>
</dbReference>
<protein>
    <submittedName>
        <fullName evidence="2">Ubiquinone/menaquinone biosynthesis methyltransferase</fullName>
    </submittedName>
</protein>
<name>V6DFS3_9BACT</name>
<dbReference type="STRING" id="673862.BABL1_gene_597"/>